<dbReference type="Pfam" id="PF05635">
    <property type="entry name" value="23S_rRNA_IVP"/>
    <property type="match status" value="1"/>
</dbReference>
<name>A0A2H0NEW1_9BACT</name>
<dbReference type="NCBIfam" id="TIGR02436">
    <property type="entry name" value="four helix bundle protein"/>
    <property type="match status" value="1"/>
</dbReference>
<dbReference type="EMBL" id="PCWR01000026">
    <property type="protein sequence ID" value="PIR07430.1"/>
    <property type="molecule type" value="Genomic_DNA"/>
</dbReference>
<evidence type="ECO:0000313" key="1">
    <source>
        <dbReference type="EMBL" id="PIR07430.1"/>
    </source>
</evidence>
<dbReference type="PANTHER" id="PTHR38471">
    <property type="entry name" value="FOUR HELIX BUNDLE PROTEIN"/>
    <property type="match status" value="1"/>
</dbReference>
<evidence type="ECO:0008006" key="3">
    <source>
        <dbReference type="Google" id="ProtNLM"/>
    </source>
</evidence>
<accession>A0A2H0NEW1</accession>
<dbReference type="InterPro" id="IPR036583">
    <property type="entry name" value="23S_rRNA_IVS_sf"/>
</dbReference>
<gene>
    <name evidence="1" type="ORF">COV54_01140</name>
</gene>
<reference evidence="1 2" key="1">
    <citation type="submission" date="2017-09" db="EMBL/GenBank/DDBJ databases">
        <title>Depth-based differentiation of microbial function through sediment-hosted aquifers and enrichment of novel symbionts in the deep terrestrial subsurface.</title>
        <authorList>
            <person name="Probst A.J."/>
            <person name="Ladd B."/>
            <person name="Jarett J.K."/>
            <person name="Geller-Mcgrath D.E."/>
            <person name="Sieber C.M."/>
            <person name="Emerson J.B."/>
            <person name="Anantharaman K."/>
            <person name="Thomas B.C."/>
            <person name="Malmstrom R."/>
            <person name="Stieglmeier M."/>
            <person name="Klingl A."/>
            <person name="Woyke T."/>
            <person name="Ryan C.M."/>
            <person name="Banfield J.F."/>
        </authorList>
    </citation>
    <scope>NUCLEOTIDE SEQUENCE [LARGE SCALE GENOMIC DNA]</scope>
    <source>
        <strain evidence="1">CG11_big_fil_rev_8_21_14_0_20_38_23</strain>
    </source>
</reference>
<proteinExistence type="predicted"/>
<dbReference type="InterPro" id="IPR012657">
    <property type="entry name" value="23S_rRNA-intervening_sequence"/>
</dbReference>
<comment type="caution">
    <text evidence="1">The sequence shown here is derived from an EMBL/GenBank/DDBJ whole genome shotgun (WGS) entry which is preliminary data.</text>
</comment>
<sequence>MDNNKKIQDYRDLLIWQKACQLIKNGLRILKGVKKDFISWTIIKQAVNSLLSIRANIVEGWCGHYGKSFASYLEIARGSVGETEDWFYALFDEKYITEEVYRNFSRDCRELMAMLTSLIKKIRNK</sequence>
<evidence type="ECO:0000313" key="2">
    <source>
        <dbReference type="Proteomes" id="UP000228867"/>
    </source>
</evidence>
<dbReference type="AlphaFoldDB" id="A0A2H0NEW1"/>
<dbReference type="PANTHER" id="PTHR38471:SF2">
    <property type="entry name" value="FOUR HELIX BUNDLE PROTEIN"/>
    <property type="match status" value="1"/>
</dbReference>
<dbReference type="Gene3D" id="1.20.1440.60">
    <property type="entry name" value="23S rRNA-intervening sequence"/>
    <property type="match status" value="1"/>
</dbReference>
<organism evidence="1 2">
    <name type="scientific">Candidatus Jorgensenbacteria bacterium CG11_big_fil_rev_8_21_14_0_20_38_23</name>
    <dbReference type="NCBI Taxonomy" id="1974594"/>
    <lineage>
        <taxon>Bacteria</taxon>
        <taxon>Candidatus Joergenseniibacteriota</taxon>
    </lineage>
</organism>
<protein>
    <recommendedName>
        <fullName evidence="3">Four helix bundle protein</fullName>
    </recommendedName>
</protein>
<dbReference type="SUPFAM" id="SSF158446">
    <property type="entry name" value="IVS-encoded protein-like"/>
    <property type="match status" value="1"/>
</dbReference>
<dbReference type="Proteomes" id="UP000228867">
    <property type="component" value="Unassembled WGS sequence"/>
</dbReference>